<protein>
    <submittedName>
        <fullName evidence="1">Uncharacterized protein</fullName>
    </submittedName>
</protein>
<dbReference type="AlphaFoldDB" id="A0A382GL62"/>
<accession>A0A382GL62</accession>
<dbReference type="EMBL" id="UINC01055916">
    <property type="protein sequence ID" value="SVB75343.1"/>
    <property type="molecule type" value="Genomic_DNA"/>
</dbReference>
<evidence type="ECO:0000313" key="1">
    <source>
        <dbReference type="EMBL" id="SVB75343.1"/>
    </source>
</evidence>
<reference evidence="1" key="1">
    <citation type="submission" date="2018-05" db="EMBL/GenBank/DDBJ databases">
        <authorList>
            <person name="Lanie J.A."/>
            <person name="Ng W.-L."/>
            <person name="Kazmierczak K.M."/>
            <person name="Andrzejewski T.M."/>
            <person name="Davidsen T.M."/>
            <person name="Wayne K.J."/>
            <person name="Tettelin H."/>
            <person name="Glass J.I."/>
            <person name="Rusch D."/>
            <person name="Podicherti R."/>
            <person name="Tsui H.-C.T."/>
            <person name="Winkler M.E."/>
        </authorList>
    </citation>
    <scope>NUCLEOTIDE SEQUENCE</scope>
</reference>
<organism evidence="1">
    <name type="scientific">marine metagenome</name>
    <dbReference type="NCBI Taxonomy" id="408172"/>
    <lineage>
        <taxon>unclassified sequences</taxon>
        <taxon>metagenomes</taxon>
        <taxon>ecological metagenomes</taxon>
    </lineage>
</organism>
<proteinExistence type="predicted"/>
<name>A0A382GL62_9ZZZZ</name>
<gene>
    <name evidence="1" type="ORF">METZ01_LOCUS228197</name>
</gene>
<sequence length="133" mass="15221">MVGFTSVLMAKPKFTDQQIAAMTPQYFKRNHSAPKLTGLKIYKDGGDRVYHIEIMADRNRSSDDLSFAVSALANMGQYAKKPFKKYVVVMHYNVRGKSADICEANARCTADYMIRKQITYDHWYNKCITFTTA</sequence>